<dbReference type="InterPro" id="IPR036423">
    <property type="entry name" value="SOD-like_Cu/Zn_dom_sf"/>
</dbReference>
<dbReference type="CDD" id="cd00305">
    <property type="entry name" value="Cu-Zn_Superoxide_Dismutase"/>
    <property type="match status" value="1"/>
</dbReference>
<dbReference type="SUPFAM" id="SSF49329">
    <property type="entry name" value="Cu,Zn superoxide dismutase-like"/>
    <property type="match status" value="1"/>
</dbReference>
<comment type="similarity">
    <text evidence="1 2">Belongs to the Cu-Zn superoxide dismutase family.</text>
</comment>
<comment type="caution">
    <text evidence="5">The sequence shown here is derived from an EMBL/GenBank/DDBJ whole genome shotgun (WGS) entry which is preliminary data.</text>
</comment>
<evidence type="ECO:0000259" key="4">
    <source>
        <dbReference type="Pfam" id="PF00080"/>
    </source>
</evidence>
<dbReference type="PROSITE" id="PS00332">
    <property type="entry name" value="SOD_CU_ZN_2"/>
    <property type="match status" value="1"/>
</dbReference>
<keyword evidence="2" id="KW-0560">Oxidoreductase</keyword>
<keyword evidence="6" id="KW-1185">Reference proteome</keyword>
<evidence type="ECO:0000313" key="5">
    <source>
        <dbReference type="EMBL" id="MBC3875641.1"/>
    </source>
</evidence>
<dbReference type="NCBIfam" id="NF007628">
    <property type="entry name" value="PRK10290.1"/>
    <property type="match status" value="1"/>
</dbReference>
<dbReference type="PANTHER" id="PTHR10003">
    <property type="entry name" value="SUPEROXIDE DISMUTASE CU-ZN -RELATED"/>
    <property type="match status" value="1"/>
</dbReference>
<comment type="cofactor">
    <cofactor evidence="2">
        <name>Zn(2+)</name>
        <dbReference type="ChEBI" id="CHEBI:29105"/>
    </cofactor>
    <text evidence="2">Binds 1 zinc ion per subunit.</text>
</comment>
<comment type="cofactor">
    <cofactor evidence="2">
        <name>Cu cation</name>
        <dbReference type="ChEBI" id="CHEBI:23378"/>
    </cofactor>
    <text evidence="2">Binds 1 copper ion per subunit.</text>
</comment>
<feature type="domain" description="Superoxide dismutase copper/zinc binding" evidence="4">
    <location>
        <begin position="37"/>
        <end position="169"/>
    </location>
</feature>
<comment type="catalytic activity">
    <reaction evidence="2">
        <text>2 superoxide + 2 H(+) = H2O2 + O2</text>
        <dbReference type="Rhea" id="RHEA:20696"/>
        <dbReference type="ChEBI" id="CHEBI:15378"/>
        <dbReference type="ChEBI" id="CHEBI:15379"/>
        <dbReference type="ChEBI" id="CHEBI:16240"/>
        <dbReference type="ChEBI" id="CHEBI:18421"/>
        <dbReference type="EC" id="1.15.1.1"/>
    </reaction>
</comment>
<evidence type="ECO:0000313" key="6">
    <source>
        <dbReference type="Proteomes" id="UP000624279"/>
    </source>
</evidence>
<organism evidence="5 6">
    <name type="scientific">Undibacterium flavidum</name>
    <dbReference type="NCBI Taxonomy" id="2762297"/>
    <lineage>
        <taxon>Bacteria</taxon>
        <taxon>Pseudomonadati</taxon>
        <taxon>Pseudomonadota</taxon>
        <taxon>Betaproteobacteria</taxon>
        <taxon>Burkholderiales</taxon>
        <taxon>Oxalobacteraceae</taxon>
        <taxon>Undibacterium</taxon>
    </lineage>
</organism>
<name>A0ABR6YGE9_9BURK</name>
<dbReference type="InterPro" id="IPR001424">
    <property type="entry name" value="SOD_Cu_Zn_dom"/>
</dbReference>
<dbReference type="Proteomes" id="UP000624279">
    <property type="component" value="Unassembled WGS sequence"/>
</dbReference>
<evidence type="ECO:0000256" key="3">
    <source>
        <dbReference type="SAM" id="SignalP"/>
    </source>
</evidence>
<keyword evidence="2" id="KW-0862">Zinc</keyword>
<accession>A0ABR6YGE9</accession>
<keyword evidence="2" id="KW-0186">Copper</keyword>
<dbReference type="EMBL" id="JACOGA010000021">
    <property type="protein sequence ID" value="MBC3875641.1"/>
    <property type="molecule type" value="Genomic_DNA"/>
</dbReference>
<feature type="chain" id="PRO_5045320954" description="Superoxide dismutase [Cu-Zn]" evidence="3">
    <location>
        <begin position="18"/>
        <end position="170"/>
    </location>
</feature>
<dbReference type="InterPro" id="IPR018152">
    <property type="entry name" value="SOD_Cu/Zn_BS"/>
</dbReference>
<dbReference type="Gene3D" id="2.60.40.200">
    <property type="entry name" value="Superoxide dismutase, copper/zinc binding domain"/>
    <property type="match status" value="1"/>
</dbReference>
<protein>
    <recommendedName>
        <fullName evidence="2">Superoxide dismutase [Cu-Zn]</fullName>
        <ecNumber evidence="2">1.15.1.1</ecNumber>
    </recommendedName>
</protein>
<comment type="function">
    <text evidence="2">Destroys radicals which are normally produced within the cells and which are toxic to biological systems.</text>
</comment>
<evidence type="ECO:0000256" key="1">
    <source>
        <dbReference type="ARBA" id="ARBA00010457"/>
    </source>
</evidence>
<dbReference type="EC" id="1.15.1.1" evidence="2"/>
<dbReference type="PROSITE" id="PS00087">
    <property type="entry name" value="SOD_CU_ZN_1"/>
    <property type="match status" value="1"/>
</dbReference>
<dbReference type="InterPro" id="IPR024134">
    <property type="entry name" value="SOD_Cu/Zn_/chaperone"/>
</dbReference>
<reference evidence="5 6" key="1">
    <citation type="submission" date="2020-08" db="EMBL/GenBank/DDBJ databases">
        <title>Novel species isolated from subtropical streams in China.</title>
        <authorList>
            <person name="Lu H."/>
        </authorList>
    </citation>
    <scope>NUCLEOTIDE SEQUENCE [LARGE SCALE GENOMIC DNA]</scope>
    <source>
        <strain evidence="5 6">LX15W</strain>
    </source>
</reference>
<keyword evidence="2" id="KW-0479">Metal-binding</keyword>
<sequence>MKSLALVLLLTSATSMAADLVVPMHLVDEKGVGVSVGKITVTESKYGLVLTPAMQGLKPGLHGFHVHQTGSCEPKEKDGKMVPAGAAGGHYDPAGSNVHGTPWGDGHLGDMPALFVDENGSATHAVLAPRLKLSDLAGRSIMIHAGGDNHADHPAMLGGGGARVSCGVVK</sequence>
<dbReference type="Pfam" id="PF00080">
    <property type="entry name" value="Sod_Cu"/>
    <property type="match status" value="1"/>
</dbReference>
<proteinExistence type="inferred from homology"/>
<feature type="signal peptide" evidence="3">
    <location>
        <begin position="1"/>
        <end position="17"/>
    </location>
</feature>
<dbReference type="RefSeq" id="WP_186943605.1">
    <property type="nucleotide sequence ID" value="NZ_JACOGA010000021.1"/>
</dbReference>
<gene>
    <name evidence="5" type="ORF">H8K55_18775</name>
</gene>
<keyword evidence="3" id="KW-0732">Signal</keyword>
<evidence type="ECO:0000256" key="2">
    <source>
        <dbReference type="RuleBase" id="RU000393"/>
    </source>
</evidence>